<name>A0A7W6FWZ7_9HYPH</name>
<evidence type="ECO:0008006" key="3">
    <source>
        <dbReference type="Google" id="ProtNLM"/>
    </source>
</evidence>
<dbReference type="Proteomes" id="UP000531216">
    <property type="component" value="Unassembled WGS sequence"/>
</dbReference>
<proteinExistence type="predicted"/>
<sequence length="302" mass="33330">MTMFHGIADDAQATRPAPMAELTVGAFAMELRATAPAVGQASDGWVGRPVAVLVICRRTLMVAGVHLAQDGVSYGDVLRCLADAFLPRDAAEFGAAGYWPCEGVADRVFVHARHDLVPAPVRLFRQALGIEIVRHEDYEPMVGDLADRWSQETGIGVDPVQEGRSAITHMLAGRLPDGEEVPLGDVERRLRRWIVDRYNAVPIPGIERSPLDLWHEAAVGFVPRFVPADAPGGLFRADRFRAIGPRGVSWGGRTYWSEAVPELVESWGETRTYEVRSDPTDITSVEICTPERKWVRLSARWV</sequence>
<reference evidence="1 2" key="1">
    <citation type="submission" date="2020-08" db="EMBL/GenBank/DDBJ databases">
        <title>Genomic Encyclopedia of Type Strains, Phase IV (KMG-IV): sequencing the most valuable type-strain genomes for metagenomic binning, comparative biology and taxonomic classification.</title>
        <authorList>
            <person name="Goeker M."/>
        </authorList>
    </citation>
    <scope>NUCLEOTIDE SEQUENCE [LARGE SCALE GENOMIC DNA]</scope>
    <source>
        <strain evidence="1 2">DSM 25024</strain>
    </source>
</reference>
<gene>
    <name evidence="1" type="ORF">GGR05_003698</name>
</gene>
<evidence type="ECO:0000313" key="2">
    <source>
        <dbReference type="Proteomes" id="UP000531216"/>
    </source>
</evidence>
<accession>A0A7W6FWZ7</accession>
<evidence type="ECO:0000313" key="1">
    <source>
        <dbReference type="EMBL" id="MBB3937532.1"/>
    </source>
</evidence>
<dbReference type="RefSeq" id="WP_090963728.1">
    <property type="nucleotide sequence ID" value="NZ_FOOA01000010.1"/>
</dbReference>
<dbReference type="AlphaFoldDB" id="A0A7W6FWZ7"/>
<comment type="caution">
    <text evidence="1">The sequence shown here is derived from an EMBL/GenBank/DDBJ whole genome shotgun (WGS) entry which is preliminary data.</text>
</comment>
<organism evidence="1 2">
    <name type="scientific">Aureimonas phyllosphaerae</name>
    <dbReference type="NCBI Taxonomy" id="1166078"/>
    <lineage>
        <taxon>Bacteria</taxon>
        <taxon>Pseudomonadati</taxon>
        <taxon>Pseudomonadota</taxon>
        <taxon>Alphaproteobacteria</taxon>
        <taxon>Hyphomicrobiales</taxon>
        <taxon>Aurantimonadaceae</taxon>
        <taxon>Aureimonas</taxon>
    </lineage>
</organism>
<dbReference type="EMBL" id="JACIDO010000009">
    <property type="protein sequence ID" value="MBB3937532.1"/>
    <property type="molecule type" value="Genomic_DNA"/>
</dbReference>
<keyword evidence="2" id="KW-1185">Reference proteome</keyword>
<protein>
    <recommendedName>
        <fullName evidence="3">Mu transposase, C-terminal</fullName>
    </recommendedName>
</protein>